<dbReference type="Pfam" id="PF00512">
    <property type="entry name" value="HisKA"/>
    <property type="match status" value="1"/>
</dbReference>
<dbReference type="SUPFAM" id="SSF158472">
    <property type="entry name" value="HAMP domain-like"/>
    <property type="match status" value="1"/>
</dbReference>
<dbReference type="InterPro" id="IPR050428">
    <property type="entry name" value="TCS_sensor_his_kinase"/>
</dbReference>
<evidence type="ECO:0000256" key="3">
    <source>
        <dbReference type="ARBA" id="ARBA00012438"/>
    </source>
</evidence>
<evidence type="ECO:0000313" key="15">
    <source>
        <dbReference type="EMBL" id="WML85568.1"/>
    </source>
</evidence>
<accession>A0AA51QW15</accession>
<keyword evidence="5" id="KW-0808">Transferase</keyword>
<keyword evidence="4" id="KW-0597">Phosphoprotein</keyword>
<dbReference type="SUPFAM" id="SSF55874">
    <property type="entry name" value="ATPase domain of HSP90 chaperone/DNA topoisomerase II/histidine kinase"/>
    <property type="match status" value="1"/>
</dbReference>
<keyword evidence="16" id="KW-1185">Reference proteome</keyword>
<evidence type="ECO:0000313" key="16">
    <source>
        <dbReference type="Proteomes" id="UP001223336"/>
    </source>
</evidence>
<organism evidence="15">
    <name type="scientific">Thiothrix subterranea</name>
    <dbReference type="NCBI Taxonomy" id="2735563"/>
    <lineage>
        <taxon>Bacteria</taxon>
        <taxon>Pseudomonadati</taxon>
        <taxon>Pseudomonadota</taxon>
        <taxon>Gammaproteobacteria</taxon>
        <taxon>Thiotrichales</taxon>
        <taxon>Thiotrichaceae</taxon>
        <taxon>Thiothrix</taxon>
    </lineage>
</organism>
<evidence type="ECO:0000259" key="13">
    <source>
        <dbReference type="PROSITE" id="PS50885"/>
    </source>
</evidence>
<dbReference type="GO" id="GO:0005886">
    <property type="term" value="C:plasma membrane"/>
    <property type="evidence" value="ECO:0007669"/>
    <property type="project" value="TreeGrafter"/>
</dbReference>
<dbReference type="Proteomes" id="UP001223336">
    <property type="component" value="Unassembled WGS sequence"/>
</dbReference>
<dbReference type="Gene3D" id="1.10.287.130">
    <property type="match status" value="1"/>
</dbReference>
<comment type="subcellular location">
    <subcellularLocation>
        <location evidence="2">Membrane</location>
    </subcellularLocation>
</comment>
<dbReference type="InterPro" id="IPR036890">
    <property type="entry name" value="HATPase_C_sf"/>
</dbReference>
<dbReference type="Gene3D" id="3.30.565.10">
    <property type="entry name" value="Histidine kinase-like ATPase, C-terminal domain"/>
    <property type="match status" value="1"/>
</dbReference>
<dbReference type="Gene3D" id="6.10.340.10">
    <property type="match status" value="1"/>
</dbReference>
<evidence type="ECO:0000259" key="12">
    <source>
        <dbReference type="PROSITE" id="PS50109"/>
    </source>
</evidence>
<evidence type="ECO:0000256" key="10">
    <source>
        <dbReference type="ARBA" id="ARBA00023136"/>
    </source>
</evidence>
<sequence>MTRNLLNTSVFRLSLVYALLFSTVAAGGLGYIYWMAKGQMEQQTDARLQLETDALLNLYRSLAVEGLTGAITMRNSENGSRYLISRLIHRSQQDLTRDLKFNQDTQRSKQIVASLPFSLITGEKRHSEPARMMLTLLPGGYQLLVVTDLKEQHTLQDRLLQTVLAAIGIIVALALAGGIFMSHNVQRRINAVSRTANDIMSGDLGRRMPVTGRNDEFDSLGHVLNTMLTRIEHLMQSMRDVTDNLAHDLRNPLNRLRNRLETSQFQPSKPTDYPQLIQDTIVEVDELIKTFNALLSIAQIESSAQRQDWAEIDLTLLIEELADLYTAVAEEQDLTLSYHAAPGLQIHGNRQLLAQAITNLLDNAVKYTPAGGEIHLAATQQMGNITITVADNGPGIPEAQREQVFKRFTRLDNARSTPGNGLGLSLVKAVAELHNATVQLHDNHPGLKASILISR</sequence>
<evidence type="ECO:0000256" key="8">
    <source>
        <dbReference type="ARBA" id="ARBA00022989"/>
    </source>
</evidence>
<dbReference type="CDD" id="cd00075">
    <property type="entry name" value="HATPase"/>
    <property type="match status" value="1"/>
</dbReference>
<dbReference type="Pfam" id="PF00672">
    <property type="entry name" value="HAMP"/>
    <property type="match status" value="1"/>
</dbReference>
<feature type="transmembrane region" description="Helical" evidence="11">
    <location>
        <begin position="15"/>
        <end position="34"/>
    </location>
</feature>
<evidence type="ECO:0000256" key="5">
    <source>
        <dbReference type="ARBA" id="ARBA00022679"/>
    </source>
</evidence>
<dbReference type="EMBL" id="JAVFKN010000003">
    <property type="protein sequence ID" value="MDQ5767758.1"/>
    <property type="molecule type" value="Genomic_DNA"/>
</dbReference>
<keyword evidence="6 11" id="KW-0812">Transmembrane</keyword>
<feature type="transmembrane region" description="Helical" evidence="11">
    <location>
        <begin position="159"/>
        <end position="181"/>
    </location>
</feature>
<dbReference type="AlphaFoldDB" id="A0AA51QW15"/>
<protein>
    <recommendedName>
        <fullName evidence="3">histidine kinase</fullName>
        <ecNumber evidence="3">2.7.13.3</ecNumber>
    </recommendedName>
</protein>
<dbReference type="InterPro" id="IPR003660">
    <property type="entry name" value="HAMP_dom"/>
</dbReference>
<evidence type="ECO:0000256" key="4">
    <source>
        <dbReference type="ARBA" id="ARBA00022553"/>
    </source>
</evidence>
<evidence type="ECO:0000256" key="7">
    <source>
        <dbReference type="ARBA" id="ARBA00022777"/>
    </source>
</evidence>
<dbReference type="Pfam" id="PF02518">
    <property type="entry name" value="HATPase_c"/>
    <property type="match status" value="1"/>
</dbReference>
<dbReference type="CDD" id="cd00082">
    <property type="entry name" value="HisKA"/>
    <property type="match status" value="1"/>
</dbReference>
<feature type="domain" description="Histidine kinase" evidence="12">
    <location>
        <begin position="244"/>
        <end position="455"/>
    </location>
</feature>
<proteinExistence type="predicted"/>
<evidence type="ECO:0000256" key="11">
    <source>
        <dbReference type="SAM" id="Phobius"/>
    </source>
</evidence>
<dbReference type="GO" id="GO:0000155">
    <property type="term" value="F:phosphorelay sensor kinase activity"/>
    <property type="evidence" value="ECO:0007669"/>
    <property type="project" value="InterPro"/>
</dbReference>
<dbReference type="EC" id="2.7.13.3" evidence="3"/>
<dbReference type="SMART" id="SM00304">
    <property type="entry name" value="HAMP"/>
    <property type="match status" value="1"/>
</dbReference>
<dbReference type="EMBL" id="CP133217">
    <property type="protein sequence ID" value="WML85568.1"/>
    <property type="molecule type" value="Genomic_DNA"/>
</dbReference>
<evidence type="ECO:0000256" key="2">
    <source>
        <dbReference type="ARBA" id="ARBA00004370"/>
    </source>
</evidence>
<dbReference type="PROSITE" id="PS50109">
    <property type="entry name" value="HIS_KIN"/>
    <property type="match status" value="1"/>
</dbReference>
<feature type="domain" description="HAMP" evidence="13">
    <location>
        <begin position="183"/>
        <end position="236"/>
    </location>
</feature>
<dbReference type="PROSITE" id="PS50885">
    <property type="entry name" value="HAMP"/>
    <property type="match status" value="1"/>
</dbReference>
<reference evidence="15 16" key="1">
    <citation type="submission" date="2023-08" db="EMBL/GenBank/DDBJ databases">
        <title>New molecular markers tilS and rpoB for phylogenetic and monitoring studies of the genus Thiothrix biodiversity.</title>
        <authorList>
            <person name="Ravin N.V."/>
            <person name="Smolyakov D."/>
            <person name="Markov N.D."/>
            <person name="Beletsky A.V."/>
            <person name="Mardanov A.V."/>
            <person name="Rudenko T.S."/>
            <person name="Grabovich M.Y."/>
        </authorList>
    </citation>
    <scope>NUCLEOTIDE SEQUENCE</scope>
    <source>
        <strain evidence="15">DNT52</strain>
        <strain evidence="14 16">H33</strain>
    </source>
</reference>
<dbReference type="InterPro" id="IPR005467">
    <property type="entry name" value="His_kinase_dom"/>
</dbReference>
<dbReference type="SMART" id="SM00388">
    <property type="entry name" value="HisKA"/>
    <property type="match status" value="1"/>
</dbReference>
<keyword evidence="7 15" id="KW-0418">Kinase</keyword>
<dbReference type="SUPFAM" id="SSF47384">
    <property type="entry name" value="Homodimeric domain of signal transducing histidine kinase"/>
    <property type="match status" value="1"/>
</dbReference>
<dbReference type="PRINTS" id="PR00344">
    <property type="entry name" value="BCTRLSENSOR"/>
</dbReference>
<dbReference type="RefSeq" id="WP_308133896.1">
    <property type="nucleotide sequence ID" value="NZ_CP133197.1"/>
</dbReference>
<name>A0AA51QW15_9GAMM</name>
<comment type="catalytic activity">
    <reaction evidence="1">
        <text>ATP + protein L-histidine = ADP + protein N-phospho-L-histidine.</text>
        <dbReference type="EC" id="2.7.13.3"/>
    </reaction>
</comment>
<gene>
    <name evidence="14" type="ORF">RCC75_04420</name>
    <name evidence="15" type="ORF">RCG00_14820</name>
</gene>
<evidence type="ECO:0000256" key="9">
    <source>
        <dbReference type="ARBA" id="ARBA00023012"/>
    </source>
</evidence>
<evidence type="ECO:0000313" key="14">
    <source>
        <dbReference type="EMBL" id="MDQ5767758.1"/>
    </source>
</evidence>
<dbReference type="PANTHER" id="PTHR45436">
    <property type="entry name" value="SENSOR HISTIDINE KINASE YKOH"/>
    <property type="match status" value="1"/>
</dbReference>
<evidence type="ECO:0000256" key="1">
    <source>
        <dbReference type="ARBA" id="ARBA00000085"/>
    </source>
</evidence>
<keyword evidence="8 11" id="KW-1133">Transmembrane helix</keyword>
<dbReference type="InterPro" id="IPR003594">
    <property type="entry name" value="HATPase_dom"/>
</dbReference>
<dbReference type="InterPro" id="IPR004358">
    <property type="entry name" value="Sig_transdc_His_kin-like_C"/>
</dbReference>
<dbReference type="Proteomes" id="UP001229862">
    <property type="component" value="Chromosome"/>
</dbReference>
<dbReference type="InterPro" id="IPR036097">
    <property type="entry name" value="HisK_dim/P_sf"/>
</dbReference>
<dbReference type="CDD" id="cd06225">
    <property type="entry name" value="HAMP"/>
    <property type="match status" value="1"/>
</dbReference>
<dbReference type="PANTHER" id="PTHR45436:SF8">
    <property type="entry name" value="HISTIDINE KINASE"/>
    <property type="match status" value="1"/>
</dbReference>
<dbReference type="InterPro" id="IPR003661">
    <property type="entry name" value="HisK_dim/P_dom"/>
</dbReference>
<dbReference type="SMART" id="SM00387">
    <property type="entry name" value="HATPase_c"/>
    <property type="match status" value="1"/>
</dbReference>
<keyword evidence="9" id="KW-0902">Two-component regulatory system</keyword>
<evidence type="ECO:0000256" key="6">
    <source>
        <dbReference type="ARBA" id="ARBA00022692"/>
    </source>
</evidence>
<keyword evidence="10 11" id="KW-0472">Membrane</keyword>